<name>V2WNM2_MONRO</name>
<accession>V2WNM2</accession>
<evidence type="ECO:0000259" key="2">
    <source>
        <dbReference type="Pfam" id="PF20231"/>
    </source>
</evidence>
<dbReference type="KEGG" id="mrr:Moror_16766"/>
<dbReference type="Proteomes" id="UP000017559">
    <property type="component" value="Unassembled WGS sequence"/>
</dbReference>
<sequence length="307" mass="34376">MLISGKTSPEEYARDTKKWSTLYKHATQIFDTYTNVQTVNHLRSQHSEGISDGNMVYENTILFMQDALLSKEFSNAVKAGDSGCMVLVLKTWALSFCVNSQTKYAHEMVILIHNLSAIWPPAVRAIVLNNWLLNLLGNPNSWVEVDLMQEHFNFWIKQKLEEGDLLVPDVVTDGLKNLTTSTIINEYNLNFSHLQQHHQMMPVVGASTSVDNADSHSYKPAATASTSPNKIQILDSEVTERVEMGVGENASDLEESEGGEMDVASQSIEDETEPTHERKGAKDVSLDMDNDWEGKGGLDFEIFEHLL</sequence>
<dbReference type="HOGENOM" id="CLU_067867_0_0_1"/>
<dbReference type="InterPro" id="IPR046496">
    <property type="entry name" value="DUF6589"/>
</dbReference>
<feature type="domain" description="DUF6589" evidence="2">
    <location>
        <begin position="2"/>
        <end position="158"/>
    </location>
</feature>
<dbReference type="EMBL" id="AWSO01002220">
    <property type="protein sequence ID" value="ESK81815.1"/>
    <property type="molecule type" value="Genomic_DNA"/>
</dbReference>
<reference evidence="3 4" key="1">
    <citation type="journal article" date="2014" name="BMC Genomics">
        <title>Genome and secretome analysis of the hemibiotrophic fungal pathogen, Moniliophthora roreri, which causes frosty pod rot disease of cacao: mechanisms of the biotrophic and necrotrophic phases.</title>
        <authorList>
            <person name="Meinhardt L.W."/>
            <person name="Costa G.G.L."/>
            <person name="Thomazella D.P.T."/>
            <person name="Teixeira P.J.P.L."/>
            <person name="Carazzolle M.F."/>
            <person name="Schuster S.C."/>
            <person name="Carlson J.E."/>
            <person name="Guiltinan M.J."/>
            <person name="Mieczkowski P."/>
            <person name="Farmer A."/>
            <person name="Ramaraj T."/>
            <person name="Crozier J."/>
            <person name="Davis R.E."/>
            <person name="Shao J."/>
            <person name="Melnick R.L."/>
            <person name="Pereira G.A.G."/>
            <person name="Bailey B.A."/>
        </authorList>
    </citation>
    <scope>NUCLEOTIDE SEQUENCE [LARGE SCALE GENOMIC DNA]</scope>
    <source>
        <strain evidence="3 4">MCA 2997</strain>
    </source>
</reference>
<proteinExistence type="predicted"/>
<evidence type="ECO:0000313" key="4">
    <source>
        <dbReference type="Proteomes" id="UP000017559"/>
    </source>
</evidence>
<protein>
    <recommendedName>
        <fullName evidence="2">DUF6589 domain-containing protein</fullName>
    </recommendedName>
</protein>
<dbReference type="AlphaFoldDB" id="V2WNM2"/>
<feature type="compositionally biased region" description="Acidic residues" evidence="1">
    <location>
        <begin position="251"/>
        <end position="260"/>
    </location>
</feature>
<organism evidence="3 4">
    <name type="scientific">Moniliophthora roreri (strain MCA 2997)</name>
    <name type="common">Cocoa frosty pod rot fungus</name>
    <name type="synonym">Crinipellis roreri</name>
    <dbReference type="NCBI Taxonomy" id="1381753"/>
    <lineage>
        <taxon>Eukaryota</taxon>
        <taxon>Fungi</taxon>
        <taxon>Dikarya</taxon>
        <taxon>Basidiomycota</taxon>
        <taxon>Agaricomycotina</taxon>
        <taxon>Agaricomycetes</taxon>
        <taxon>Agaricomycetidae</taxon>
        <taxon>Agaricales</taxon>
        <taxon>Marasmiineae</taxon>
        <taxon>Marasmiaceae</taxon>
        <taxon>Moniliophthora</taxon>
    </lineage>
</organism>
<keyword evidence="4" id="KW-1185">Reference proteome</keyword>
<dbReference type="STRING" id="1381753.V2WNM2"/>
<evidence type="ECO:0000256" key="1">
    <source>
        <dbReference type="SAM" id="MobiDB-lite"/>
    </source>
</evidence>
<comment type="caution">
    <text evidence="3">The sequence shown here is derived from an EMBL/GenBank/DDBJ whole genome shotgun (WGS) entry which is preliminary data.</text>
</comment>
<feature type="compositionally biased region" description="Basic and acidic residues" evidence="1">
    <location>
        <begin position="273"/>
        <end position="285"/>
    </location>
</feature>
<feature type="region of interest" description="Disordered" evidence="1">
    <location>
        <begin position="247"/>
        <end position="291"/>
    </location>
</feature>
<evidence type="ECO:0000313" key="3">
    <source>
        <dbReference type="EMBL" id="ESK81815.1"/>
    </source>
</evidence>
<dbReference type="OrthoDB" id="2496395at2759"/>
<dbReference type="Pfam" id="PF20231">
    <property type="entry name" value="DUF6589"/>
    <property type="match status" value="1"/>
</dbReference>
<gene>
    <name evidence="3" type="ORF">Moror_16766</name>
</gene>